<evidence type="ECO:0000259" key="9">
    <source>
        <dbReference type="SMART" id="SM00977"/>
    </source>
</evidence>
<dbReference type="CDD" id="cd01992">
    <property type="entry name" value="TilS_N"/>
    <property type="match status" value="1"/>
</dbReference>
<dbReference type="PANTHER" id="PTHR43033:SF1">
    <property type="entry name" value="TRNA(ILE)-LYSIDINE SYNTHASE-RELATED"/>
    <property type="match status" value="1"/>
</dbReference>
<dbReference type="RefSeq" id="WP_003465903.1">
    <property type="nucleotide sequence ID" value="NZ_APML01000018.1"/>
</dbReference>
<keyword evidence="11" id="KW-1185">Reference proteome</keyword>
<dbReference type="GO" id="GO:0005737">
    <property type="term" value="C:cytoplasm"/>
    <property type="evidence" value="ECO:0007669"/>
    <property type="project" value="UniProtKB-SubCell"/>
</dbReference>
<dbReference type="STRING" id="1308866.J416_04546"/>
<dbReference type="SUPFAM" id="SSF82829">
    <property type="entry name" value="MesJ substrate recognition domain-like"/>
    <property type="match status" value="1"/>
</dbReference>
<comment type="function">
    <text evidence="8">Ligates lysine onto the cytidine present at position 34 of the AUA codon-specific tRNA(Ile) that contains the anticodon CAU, in an ATP-dependent manner. Cytidine is converted to lysidine, thus changing the amino acid specificity of the tRNA from methionine to isoleucine.</text>
</comment>
<dbReference type="EC" id="6.3.4.19" evidence="8"/>
<evidence type="ECO:0000313" key="11">
    <source>
        <dbReference type="Proteomes" id="UP000012283"/>
    </source>
</evidence>
<reference evidence="10 11" key="1">
    <citation type="submission" date="2013-03" db="EMBL/GenBank/DDBJ databases">
        <title>Draft genome sequence of Gracibacillus halophilus YIM-C55.5, a moderately halophilic and thermophilic organism from the Xiaochaidamu salt lake.</title>
        <authorList>
            <person name="Sugumar T."/>
            <person name="Polireddy D.R."/>
            <person name="Antony A."/>
            <person name="Madhava Y.R."/>
            <person name="Sivakumar N."/>
        </authorList>
    </citation>
    <scope>NUCLEOTIDE SEQUENCE [LARGE SCALE GENOMIC DNA]</scope>
    <source>
        <strain evidence="10 11">YIM-C55.5</strain>
    </source>
</reference>
<dbReference type="InterPro" id="IPR012795">
    <property type="entry name" value="tRNA_Ile_lys_synt_N"/>
</dbReference>
<evidence type="ECO:0000313" key="10">
    <source>
        <dbReference type="EMBL" id="ENH97637.1"/>
    </source>
</evidence>
<dbReference type="GO" id="GO:0005524">
    <property type="term" value="F:ATP binding"/>
    <property type="evidence" value="ECO:0007669"/>
    <property type="project" value="UniProtKB-UniRule"/>
</dbReference>
<dbReference type="HAMAP" id="MF_01161">
    <property type="entry name" value="tRNA_Ile_lys_synt"/>
    <property type="match status" value="1"/>
</dbReference>
<evidence type="ECO:0000256" key="4">
    <source>
        <dbReference type="ARBA" id="ARBA00022694"/>
    </source>
</evidence>
<evidence type="ECO:0000256" key="8">
    <source>
        <dbReference type="HAMAP-Rule" id="MF_01161"/>
    </source>
</evidence>
<name>N4WND6_9BACI</name>
<dbReference type="Pfam" id="PF01171">
    <property type="entry name" value="ATP_bind_3"/>
    <property type="match status" value="1"/>
</dbReference>
<dbReference type="eggNOG" id="COG0037">
    <property type="taxonomic scope" value="Bacteria"/>
</dbReference>
<keyword evidence="3 8" id="KW-0436">Ligase</keyword>
<dbReference type="PANTHER" id="PTHR43033">
    <property type="entry name" value="TRNA(ILE)-LYSIDINE SYNTHASE-RELATED"/>
    <property type="match status" value="1"/>
</dbReference>
<dbReference type="NCBIfam" id="TIGR02433">
    <property type="entry name" value="lysidine_TilS_C"/>
    <property type="match status" value="1"/>
</dbReference>
<comment type="caution">
    <text evidence="10">The sequence shown here is derived from an EMBL/GenBank/DDBJ whole genome shotgun (WGS) entry which is preliminary data.</text>
</comment>
<keyword evidence="5 8" id="KW-0547">Nucleotide-binding</keyword>
<keyword evidence="2 8" id="KW-0963">Cytoplasm</keyword>
<dbReference type="Proteomes" id="UP000012283">
    <property type="component" value="Unassembled WGS sequence"/>
</dbReference>
<dbReference type="SMART" id="SM00977">
    <property type="entry name" value="TilS_C"/>
    <property type="match status" value="1"/>
</dbReference>
<evidence type="ECO:0000256" key="6">
    <source>
        <dbReference type="ARBA" id="ARBA00022840"/>
    </source>
</evidence>
<dbReference type="Gene3D" id="3.40.50.620">
    <property type="entry name" value="HUPs"/>
    <property type="match status" value="1"/>
</dbReference>
<dbReference type="PATRIC" id="fig|1308866.3.peg.917"/>
<evidence type="ECO:0000256" key="7">
    <source>
        <dbReference type="ARBA" id="ARBA00048539"/>
    </source>
</evidence>
<dbReference type="Pfam" id="PF11734">
    <property type="entry name" value="TilS_C"/>
    <property type="match status" value="1"/>
</dbReference>
<feature type="domain" description="Lysidine-tRNA(Ile) synthetase C-terminal" evidence="9">
    <location>
        <begin position="393"/>
        <end position="467"/>
    </location>
</feature>
<evidence type="ECO:0000256" key="3">
    <source>
        <dbReference type="ARBA" id="ARBA00022598"/>
    </source>
</evidence>
<organism evidence="10 11">
    <name type="scientific">Gracilibacillus halophilus YIM-C55.5</name>
    <dbReference type="NCBI Taxonomy" id="1308866"/>
    <lineage>
        <taxon>Bacteria</taxon>
        <taxon>Bacillati</taxon>
        <taxon>Bacillota</taxon>
        <taxon>Bacilli</taxon>
        <taxon>Bacillales</taxon>
        <taxon>Bacillaceae</taxon>
        <taxon>Gracilibacillus</taxon>
    </lineage>
</organism>
<comment type="similarity">
    <text evidence="8">Belongs to the tRNA(Ile)-lysidine synthase family.</text>
</comment>
<evidence type="ECO:0000256" key="2">
    <source>
        <dbReference type="ARBA" id="ARBA00022490"/>
    </source>
</evidence>
<dbReference type="InterPro" id="IPR012094">
    <property type="entry name" value="tRNA_Ile_lys_synt"/>
</dbReference>
<evidence type="ECO:0000256" key="1">
    <source>
        <dbReference type="ARBA" id="ARBA00004496"/>
    </source>
</evidence>
<gene>
    <name evidence="8" type="primary">tilS</name>
    <name evidence="10" type="ORF">J416_04546</name>
</gene>
<keyword evidence="4 8" id="KW-0819">tRNA processing</keyword>
<dbReference type="OrthoDB" id="9807403at2"/>
<dbReference type="InterPro" id="IPR014729">
    <property type="entry name" value="Rossmann-like_a/b/a_fold"/>
</dbReference>
<accession>N4WND6</accession>
<dbReference type="SUPFAM" id="SSF56037">
    <property type="entry name" value="PheT/TilS domain"/>
    <property type="match status" value="1"/>
</dbReference>
<dbReference type="InterPro" id="IPR012796">
    <property type="entry name" value="Lysidine-tRNA-synth_C"/>
</dbReference>
<keyword evidence="6 8" id="KW-0067">ATP-binding</keyword>
<protein>
    <recommendedName>
        <fullName evidence="8">tRNA(Ile)-lysidine synthase</fullName>
        <ecNumber evidence="8">6.3.4.19</ecNumber>
    </recommendedName>
    <alternativeName>
        <fullName evidence="8">tRNA(Ile)-2-lysyl-cytidine synthase</fullName>
    </alternativeName>
    <alternativeName>
        <fullName evidence="8">tRNA(Ile)-lysidine synthetase</fullName>
    </alternativeName>
</protein>
<dbReference type="NCBIfam" id="TIGR02432">
    <property type="entry name" value="lysidine_TilS_N"/>
    <property type="match status" value="1"/>
</dbReference>
<dbReference type="EMBL" id="APML01000018">
    <property type="protein sequence ID" value="ENH97637.1"/>
    <property type="molecule type" value="Genomic_DNA"/>
</dbReference>
<comment type="subcellular location">
    <subcellularLocation>
        <location evidence="1 8">Cytoplasm</location>
    </subcellularLocation>
</comment>
<dbReference type="GO" id="GO:0006400">
    <property type="term" value="P:tRNA modification"/>
    <property type="evidence" value="ECO:0007669"/>
    <property type="project" value="UniProtKB-UniRule"/>
</dbReference>
<dbReference type="SUPFAM" id="SSF52402">
    <property type="entry name" value="Adenine nucleotide alpha hydrolases-like"/>
    <property type="match status" value="1"/>
</dbReference>
<feature type="binding site" evidence="8">
    <location>
        <begin position="31"/>
        <end position="36"/>
    </location>
    <ligand>
        <name>ATP</name>
        <dbReference type="ChEBI" id="CHEBI:30616"/>
    </ligand>
</feature>
<comment type="catalytic activity">
    <reaction evidence="7 8">
        <text>cytidine(34) in tRNA(Ile2) + L-lysine + ATP = lysidine(34) in tRNA(Ile2) + AMP + diphosphate + H(+)</text>
        <dbReference type="Rhea" id="RHEA:43744"/>
        <dbReference type="Rhea" id="RHEA-COMP:10625"/>
        <dbReference type="Rhea" id="RHEA-COMP:10670"/>
        <dbReference type="ChEBI" id="CHEBI:15378"/>
        <dbReference type="ChEBI" id="CHEBI:30616"/>
        <dbReference type="ChEBI" id="CHEBI:32551"/>
        <dbReference type="ChEBI" id="CHEBI:33019"/>
        <dbReference type="ChEBI" id="CHEBI:82748"/>
        <dbReference type="ChEBI" id="CHEBI:83665"/>
        <dbReference type="ChEBI" id="CHEBI:456215"/>
        <dbReference type="EC" id="6.3.4.19"/>
    </reaction>
</comment>
<sequence>MTSHDFDQEVMSFIQKHQLLHKGATVLVGVSGGADSLLLLKYFQLLQKQWDLHVIAVSVDHQLRGKDSQNDLYYVRDICDRWQIPFIGEAVDVKARKRQYKEGTQLAARHLRYQVYAEKMAETKADYLALAHHGDDQLETVVMRVVQHATPSLLQGMPVKRPFAKGFLIRPFLCLSKKQIYTYCHQLGIDPVEDPSNQETYYTRNFFRHQVVPMLKQKNPSVHRNVQQITERLTEDESYLQGEAKKAFDNIMRLSQHPRQASFHVSEWLGYPNALQRRCFHLLLNYLYQETPKNLSVQHEEAFLSIIAKNKANVYYDFPQGLQMYKSYDMVFVYFHKAKLPKSFVPSVVEIPGWTPLPDGGYLKASILQQCPVQRQVKDQLLLPYHYTSTFPLQVRTRQPGDRMKVKGLGGHKKVKDIFIDEKIPLQERDTWPVILNRHGEIIWLIGLSQAVTDVIGRQEQYVLLEYEKRG</sequence>
<dbReference type="GO" id="GO:0032267">
    <property type="term" value="F:tRNA(Ile)-lysidine synthase activity"/>
    <property type="evidence" value="ECO:0007669"/>
    <property type="project" value="UniProtKB-EC"/>
</dbReference>
<dbReference type="InterPro" id="IPR011063">
    <property type="entry name" value="TilS/TtcA_N"/>
</dbReference>
<evidence type="ECO:0000256" key="5">
    <source>
        <dbReference type="ARBA" id="ARBA00022741"/>
    </source>
</evidence>
<comment type="domain">
    <text evidence="8">The N-terminal region contains the highly conserved SGGXDS motif, predicted to be a P-loop motif involved in ATP binding.</text>
</comment>
<dbReference type="Gene3D" id="3.30.465.60">
    <property type="match status" value="1"/>
</dbReference>
<dbReference type="AlphaFoldDB" id="N4WND6"/>
<proteinExistence type="inferred from homology"/>